<evidence type="ECO:0000256" key="1">
    <source>
        <dbReference type="SAM" id="SignalP"/>
    </source>
</evidence>
<gene>
    <name evidence="2" type="ORF">WMSIL1_LOCUS2202</name>
</gene>
<dbReference type="Pfam" id="PF17175">
    <property type="entry name" value="MOLO1"/>
    <property type="match status" value="1"/>
</dbReference>
<evidence type="ECO:0000313" key="2">
    <source>
        <dbReference type="EMBL" id="VUZ41249.1"/>
    </source>
</evidence>
<dbReference type="InterPro" id="IPR033438">
    <property type="entry name" value="MOLO1"/>
</dbReference>
<protein>
    <recommendedName>
        <fullName evidence="4">TPM domain-containing protein</fullName>
    </recommendedName>
</protein>
<dbReference type="PANTHER" id="PTHR33748">
    <property type="entry name" value="PROTEIN CBG04600"/>
    <property type="match status" value="1"/>
</dbReference>
<keyword evidence="1" id="KW-0732">Signal</keyword>
<reference evidence="2 3" key="1">
    <citation type="submission" date="2019-07" db="EMBL/GenBank/DDBJ databases">
        <authorList>
            <person name="Jastrzebski P J."/>
            <person name="Paukszto L."/>
            <person name="Jastrzebski P J."/>
        </authorList>
    </citation>
    <scope>NUCLEOTIDE SEQUENCE [LARGE SCALE GENOMIC DNA]</scope>
    <source>
        <strain evidence="2 3">WMS-il1</strain>
    </source>
</reference>
<dbReference type="Proteomes" id="UP000321570">
    <property type="component" value="Unassembled WGS sequence"/>
</dbReference>
<sequence>MVISTLGLLLTIIGLLSGSEAYQYSTNFISQVTTYPNIVTQKSRCMPGRSGGSGTSSQNVLICDPNEILSAEQLGSLNRQLLKMQESINSDRTKCDRSYPRPTIAVALVDSIRFGRADEQTDKNVIDYAAIFTYYLFESWRLPTTCESESDKIVIFYSKNDGVLYMYAGENLREKLPKEVIRRTAVESKAAFGSGIYEGMKYLLKRLEEILTTNRSGMFGTR</sequence>
<accession>A0A564Y2Q4</accession>
<dbReference type="PANTHER" id="PTHR33748:SF5">
    <property type="entry name" value="GROUND-LIKE DOMAIN-CONTAINING PROTEIN"/>
    <property type="match status" value="1"/>
</dbReference>
<dbReference type="EMBL" id="CABIJS010000055">
    <property type="protein sequence ID" value="VUZ41249.1"/>
    <property type="molecule type" value="Genomic_DNA"/>
</dbReference>
<dbReference type="GO" id="GO:0005892">
    <property type="term" value="C:acetylcholine-gated channel complex"/>
    <property type="evidence" value="ECO:0007669"/>
    <property type="project" value="InterPro"/>
</dbReference>
<evidence type="ECO:0000313" key="3">
    <source>
        <dbReference type="Proteomes" id="UP000321570"/>
    </source>
</evidence>
<proteinExistence type="predicted"/>
<name>A0A564Y2Q4_HYMDI</name>
<feature type="signal peptide" evidence="1">
    <location>
        <begin position="1"/>
        <end position="21"/>
    </location>
</feature>
<evidence type="ECO:0008006" key="4">
    <source>
        <dbReference type="Google" id="ProtNLM"/>
    </source>
</evidence>
<dbReference type="Gene3D" id="3.10.310.50">
    <property type="match status" value="1"/>
</dbReference>
<feature type="chain" id="PRO_5021967514" description="TPM domain-containing protein" evidence="1">
    <location>
        <begin position="22"/>
        <end position="222"/>
    </location>
</feature>
<organism evidence="2 3">
    <name type="scientific">Hymenolepis diminuta</name>
    <name type="common">Rat tapeworm</name>
    <dbReference type="NCBI Taxonomy" id="6216"/>
    <lineage>
        <taxon>Eukaryota</taxon>
        <taxon>Metazoa</taxon>
        <taxon>Spiralia</taxon>
        <taxon>Lophotrochozoa</taxon>
        <taxon>Platyhelminthes</taxon>
        <taxon>Cestoda</taxon>
        <taxon>Eucestoda</taxon>
        <taxon>Cyclophyllidea</taxon>
        <taxon>Hymenolepididae</taxon>
        <taxon>Hymenolepis</taxon>
    </lineage>
</organism>
<keyword evidence="3" id="KW-1185">Reference proteome</keyword>
<dbReference type="AlphaFoldDB" id="A0A564Y2Q4"/>